<evidence type="ECO:0000313" key="2">
    <source>
        <dbReference type="EMBL" id="MBP3953621.1"/>
    </source>
</evidence>
<feature type="compositionally biased region" description="Basic and acidic residues" evidence="1">
    <location>
        <begin position="155"/>
        <end position="166"/>
    </location>
</feature>
<evidence type="ECO:0000313" key="3">
    <source>
        <dbReference type="Proteomes" id="UP000678228"/>
    </source>
</evidence>
<comment type="caution">
    <text evidence="2">The sequence shown here is derived from an EMBL/GenBank/DDBJ whole genome shotgun (WGS) entry which is preliminary data.</text>
</comment>
<accession>A0A941AR75</accession>
<reference evidence="2" key="1">
    <citation type="submission" date="2021-03" db="EMBL/GenBank/DDBJ databases">
        <title>Bacillus suaedae sp. nov., isolated from Suaeda aralocaspica.</title>
        <authorList>
            <person name="Lei R.F.R."/>
        </authorList>
    </citation>
    <scope>NUCLEOTIDE SEQUENCE</scope>
    <source>
        <strain evidence="2">YZJH907-2</strain>
    </source>
</reference>
<dbReference type="Proteomes" id="UP000678228">
    <property type="component" value="Unassembled WGS sequence"/>
</dbReference>
<evidence type="ECO:0008006" key="4">
    <source>
        <dbReference type="Google" id="ProtNLM"/>
    </source>
</evidence>
<feature type="region of interest" description="Disordered" evidence="1">
    <location>
        <begin position="126"/>
        <end position="167"/>
    </location>
</feature>
<gene>
    <name evidence="2" type="ORF">J7W16_21385</name>
</gene>
<protein>
    <recommendedName>
        <fullName evidence="4">Replication protein</fullName>
    </recommendedName>
</protein>
<dbReference type="EMBL" id="JAGKSQ010000019">
    <property type="protein sequence ID" value="MBP3953621.1"/>
    <property type="molecule type" value="Genomic_DNA"/>
</dbReference>
<proteinExistence type="predicted"/>
<dbReference type="AlphaFoldDB" id="A0A941AR75"/>
<evidence type="ECO:0000256" key="1">
    <source>
        <dbReference type="SAM" id="MobiDB-lite"/>
    </source>
</evidence>
<sequence>MNEPLIPGGYIILSRQIIESSIWDKPPLYLKVWLYLLNRAQYKEFKQLKRGQLFVSIPEIREACSWYVGFRKEKPTKDQIYQIIDWLRKPNEAVDEAKTKATMITTTKATHGLLITIDNYGVYQNPNNYESNDESNNEKEMRATREQRAPNNINKESKEGKKDKKNTTSFFQNEAVHPFFEIYKSVFKEMLGQDHYPVTEKQATRIMSAMDQLEERGVDREDFENVAYEHLSNLPESNNGNILAFIPAIDRHFPF</sequence>
<name>A0A941AR75_9BACI</name>
<feature type="compositionally biased region" description="Basic and acidic residues" evidence="1">
    <location>
        <begin position="136"/>
        <end position="148"/>
    </location>
</feature>
<dbReference type="RefSeq" id="WP_210599476.1">
    <property type="nucleotide sequence ID" value="NZ_JAGKSQ010000019.1"/>
</dbReference>
<keyword evidence="3" id="KW-1185">Reference proteome</keyword>
<organism evidence="2 3">
    <name type="scientific">Halalkalibacter suaedae</name>
    <dbReference type="NCBI Taxonomy" id="2822140"/>
    <lineage>
        <taxon>Bacteria</taxon>
        <taxon>Bacillati</taxon>
        <taxon>Bacillota</taxon>
        <taxon>Bacilli</taxon>
        <taxon>Bacillales</taxon>
        <taxon>Bacillaceae</taxon>
        <taxon>Halalkalibacter</taxon>
    </lineage>
</organism>